<gene>
    <name evidence="1" type="ORF">JOC77_003493</name>
</gene>
<keyword evidence="2" id="KW-1185">Reference proteome</keyword>
<proteinExistence type="predicted"/>
<evidence type="ECO:0000313" key="1">
    <source>
        <dbReference type="EMBL" id="MBM7694049.1"/>
    </source>
</evidence>
<dbReference type="EMBL" id="JAFBFI010000017">
    <property type="protein sequence ID" value="MBM7694049.1"/>
    <property type="molecule type" value="Genomic_DNA"/>
</dbReference>
<comment type="caution">
    <text evidence="1">The sequence shown here is derived from an EMBL/GenBank/DDBJ whole genome shotgun (WGS) entry which is preliminary data.</text>
</comment>
<organism evidence="1 2">
    <name type="scientific">Peribacillus deserti</name>
    <dbReference type="NCBI Taxonomy" id="673318"/>
    <lineage>
        <taxon>Bacteria</taxon>
        <taxon>Bacillati</taxon>
        <taxon>Bacillota</taxon>
        <taxon>Bacilli</taxon>
        <taxon>Bacillales</taxon>
        <taxon>Bacillaceae</taxon>
        <taxon>Peribacillus</taxon>
    </lineage>
</organism>
<name>A0ABS2QMS3_9BACI</name>
<sequence>MVPLQTAACKPALMKEKGRTVKVRPFSYWMYLIVESQQELHLMLS</sequence>
<accession>A0ABS2QMS3</accession>
<reference evidence="1 2" key="1">
    <citation type="submission" date="2021-01" db="EMBL/GenBank/DDBJ databases">
        <title>Genomic Encyclopedia of Type Strains, Phase IV (KMG-IV): sequencing the most valuable type-strain genomes for metagenomic binning, comparative biology and taxonomic classification.</title>
        <authorList>
            <person name="Goeker M."/>
        </authorList>
    </citation>
    <scope>NUCLEOTIDE SEQUENCE [LARGE SCALE GENOMIC DNA]</scope>
    <source>
        <strain evidence="1 2">DSM 105482</strain>
    </source>
</reference>
<evidence type="ECO:0000313" key="2">
    <source>
        <dbReference type="Proteomes" id="UP000823486"/>
    </source>
</evidence>
<dbReference type="Proteomes" id="UP000823486">
    <property type="component" value="Unassembled WGS sequence"/>
</dbReference>
<protein>
    <submittedName>
        <fullName evidence="1">Uncharacterized protein</fullName>
    </submittedName>
</protein>